<dbReference type="InterPro" id="IPR036388">
    <property type="entry name" value="WH-like_DNA-bd_sf"/>
</dbReference>
<name>F2IHK6_FLUTR</name>
<dbReference type="RefSeq" id="WP_013686541.1">
    <property type="nucleotide sequence ID" value="NC_015321.1"/>
</dbReference>
<dbReference type="PRINTS" id="PR00038">
    <property type="entry name" value="HTHLUXR"/>
</dbReference>
<dbReference type="PANTHER" id="PTHR43214:SF43">
    <property type="entry name" value="TWO-COMPONENT RESPONSE REGULATOR"/>
    <property type="match status" value="1"/>
</dbReference>
<dbReference type="STRING" id="755732.Fluta_1781"/>
<dbReference type="PROSITE" id="PS50110">
    <property type="entry name" value="RESPONSE_REGULATORY"/>
    <property type="match status" value="1"/>
</dbReference>
<dbReference type="InterPro" id="IPR016032">
    <property type="entry name" value="Sig_transdc_resp-reg_C-effctor"/>
</dbReference>
<dbReference type="InterPro" id="IPR001789">
    <property type="entry name" value="Sig_transdc_resp-reg_receiver"/>
</dbReference>
<dbReference type="SMART" id="SM00421">
    <property type="entry name" value="HTH_LUXR"/>
    <property type="match status" value="1"/>
</dbReference>
<evidence type="ECO:0000259" key="5">
    <source>
        <dbReference type="PROSITE" id="PS50110"/>
    </source>
</evidence>
<feature type="domain" description="HTH luxR-type" evidence="4">
    <location>
        <begin position="145"/>
        <end position="210"/>
    </location>
</feature>
<dbReference type="InterPro" id="IPR039420">
    <property type="entry name" value="WalR-like"/>
</dbReference>
<feature type="domain" description="Response regulatory" evidence="5">
    <location>
        <begin position="5"/>
        <end position="121"/>
    </location>
</feature>
<evidence type="ECO:0000256" key="2">
    <source>
        <dbReference type="ARBA" id="ARBA00023125"/>
    </source>
</evidence>
<dbReference type="GO" id="GO:0000160">
    <property type="term" value="P:phosphorelay signal transduction system"/>
    <property type="evidence" value="ECO:0007669"/>
    <property type="project" value="InterPro"/>
</dbReference>
<dbReference type="GO" id="GO:0006355">
    <property type="term" value="P:regulation of DNA-templated transcription"/>
    <property type="evidence" value="ECO:0007669"/>
    <property type="project" value="InterPro"/>
</dbReference>
<dbReference type="PROSITE" id="PS50043">
    <property type="entry name" value="HTH_LUXR_2"/>
    <property type="match status" value="1"/>
</dbReference>
<evidence type="ECO:0000259" key="4">
    <source>
        <dbReference type="PROSITE" id="PS50043"/>
    </source>
</evidence>
<dbReference type="Gene3D" id="1.10.10.10">
    <property type="entry name" value="Winged helix-like DNA-binding domain superfamily/Winged helix DNA-binding domain"/>
    <property type="match status" value="1"/>
</dbReference>
<dbReference type="CDD" id="cd17535">
    <property type="entry name" value="REC_NarL-like"/>
    <property type="match status" value="1"/>
</dbReference>
<dbReference type="Pfam" id="PF00196">
    <property type="entry name" value="GerE"/>
    <property type="match status" value="1"/>
</dbReference>
<dbReference type="Proteomes" id="UP000007463">
    <property type="component" value="Chromosome"/>
</dbReference>
<proteinExistence type="predicted"/>
<gene>
    <name evidence="6" type="ordered locus">Fluta_1781</name>
</gene>
<protein>
    <submittedName>
        <fullName evidence="6">Two component transcriptional regulator, LuxR family</fullName>
    </submittedName>
</protein>
<feature type="modified residue" description="4-aspartylphosphate" evidence="3">
    <location>
        <position position="56"/>
    </location>
</feature>
<dbReference type="HOGENOM" id="CLU_000445_90_0_10"/>
<dbReference type="InterPro" id="IPR000792">
    <property type="entry name" value="Tscrpt_reg_LuxR_C"/>
</dbReference>
<keyword evidence="7" id="KW-1185">Reference proteome</keyword>
<dbReference type="KEGG" id="fte:Fluta_1781"/>
<keyword evidence="1 3" id="KW-0597">Phosphoprotein</keyword>
<evidence type="ECO:0000313" key="7">
    <source>
        <dbReference type="Proteomes" id="UP000007463"/>
    </source>
</evidence>
<evidence type="ECO:0000313" key="6">
    <source>
        <dbReference type="EMBL" id="AEA43771.1"/>
    </source>
</evidence>
<reference evidence="7" key="2">
    <citation type="submission" date="2011-02" db="EMBL/GenBank/DDBJ databases">
        <title>The complete genome of Fluviicola taffensis DSM 16823.</title>
        <authorList>
            <consortium name="US DOE Joint Genome Institute (JGI-PGF)"/>
            <person name="Lucas S."/>
            <person name="Copeland A."/>
            <person name="Lapidus A."/>
            <person name="Bruce D."/>
            <person name="Goodwin L."/>
            <person name="Pitluck S."/>
            <person name="Kyrpides N."/>
            <person name="Mavromatis K."/>
            <person name="Ivanova N."/>
            <person name="Mikhailova N."/>
            <person name="Pagani I."/>
            <person name="Chertkov O."/>
            <person name="Detter J.C."/>
            <person name="Han C."/>
            <person name="Tapia R."/>
            <person name="Land M."/>
            <person name="Hauser L."/>
            <person name="Markowitz V."/>
            <person name="Cheng J.-F."/>
            <person name="Hugenholtz P."/>
            <person name="Woyke T."/>
            <person name="Wu D."/>
            <person name="Tindall B."/>
            <person name="Pomrenke H.G."/>
            <person name="Brambilla E."/>
            <person name="Klenk H.-P."/>
            <person name="Eisen J.A."/>
        </authorList>
    </citation>
    <scope>NUCLEOTIDE SEQUENCE [LARGE SCALE GENOMIC DNA]</scope>
    <source>
        <strain evidence="7">DSM 16823 / RW262 / RW262</strain>
    </source>
</reference>
<dbReference type="AlphaFoldDB" id="F2IHK6"/>
<sequence length="214" mass="24478">MKQLTILLGDDHQLITTGLRDVLLKEPIVSRVDCANNSTDLLQAVDKYTYDIVFLDIHFGKADGREIATQLLQKQPYLILAALTSFDDSETIQTTVNAGFKAFFLKSDDIIELVEWIGNRSFDTFYLSRQTKESYTSQALFNDAKKKTHIQLTTREKQVLKLIMDEYTTKRIAEELFLSEKTIENYRSSLMLKLDVTNLTGLVKKTLLLGLLNE</sequence>
<dbReference type="Gene3D" id="3.40.50.2300">
    <property type="match status" value="1"/>
</dbReference>
<dbReference type="SUPFAM" id="SSF46894">
    <property type="entry name" value="C-terminal effector domain of the bipartite response regulators"/>
    <property type="match status" value="1"/>
</dbReference>
<reference evidence="6 7" key="1">
    <citation type="journal article" date="2011" name="Stand. Genomic Sci.">
        <title>Complete genome sequence of the gliding freshwater bacterium Fluviicola taffensis type strain (RW262).</title>
        <authorList>
            <person name="Woyke T."/>
            <person name="Chertkov O."/>
            <person name="Lapidus A."/>
            <person name="Nolan M."/>
            <person name="Lucas S."/>
            <person name="Del Rio T.G."/>
            <person name="Tice H."/>
            <person name="Cheng J.F."/>
            <person name="Tapia R."/>
            <person name="Han C."/>
            <person name="Goodwin L."/>
            <person name="Pitluck S."/>
            <person name="Liolios K."/>
            <person name="Pagani I."/>
            <person name="Ivanova N."/>
            <person name="Huntemann M."/>
            <person name="Mavromatis K."/>
            <person name="Mikhailova N."/>
            <person name="Pati A."/>
            <person name="Chen A."/>
            <person name="Palaniappan K."/>
            <person name="Land M."/>
            <person name="Hauser L."/>
            <person name="Brambilla E.M."/>
            <person name="Rohde M."/>
            <person name="Mwirichia R."/>
            <person name="Sikorski J."/>
            <person name="Tindall B.J."/>
            <person name="Goker M."/>
            <person name="Bristow J."/>
            <person name="Eisen J.A."/>
            <person name="Markowitz V."/>
            <person name="Hugenholtz P."/>
            <person name="Klenk H.P."/>
            <person name="Kyrpides N.C."/>
        </authorList>
    </citation>
    <scope>NUCLEOTIDE SEQUENCE [LARGE SCALE GENOMIC DNA]</scope>
    <source>
        <strain evidence="7">DSM 16823 / RW262 / RW262</strain>
    </source>
</reference>
<dbReference type="eggNOG" id="COG2197">
    <property type="taxonomic scope" value="Bacteria"/>
</dbReference>
<evidence type="ECO:0000256" key="1">
    <source>
        <dbReference type="ARBA" id="ARBA00022553"/>
    </source>
</evidence>
<dbReference type="OrthoDB" id="9797341at2"/>
<dbReference type="SUPFAM" id="SSF52172">
    <property type="entry name" value="CheY-like"/>
    <property type="match status" value="1"/>
</dbReference>
<accession>F2IHK6</accession>
<dbReference type="PANTHER" id="PTHR43214">
    <property type="entry name" value="TWO-COMPONENT RESPONSE REGULATOR"/>
    <property type="match status" value="1"/>
</dbReference>
<dbReference type="CDD" id="cd06170">
    <property type="entry name" value="LuxR_C_like"/>
    <property type="match status" value="1"/>
</dbReference>
<dbReference type="Pfam" id="PF00072">
    <property type="entry name" value="Response_reg"/>
    <property type="match status" value="1"/>
</dbReference>
<dbReference type="GO" id="GO:0003677">
    <property type="term" value="F:DNA binding"/>
    <property type="evidence" value="ECO:0007669"/>
    <property type="project" value="UniProtKB-KW"/>
</dbReference>
<dbReference type="EMBL" id="CP002542">
    <property type="protein sequence ID" value="AEA43771.1"/>
    <property type="molecule type" value="Genomic_DNA"/>
</dbReference>
<dbReference type="SMART" id="SM00448">
    <property type="entry name" value="REC"/>
    <property type="match status" value="1"/>
</dbReference>
<dbReference type="InterPro" id="IPR011006">
    <property type="entry name" value="CheY-like_superfamily"/>
</dbReference>
<evidence type="ECO:0000256" key="3">
    <source>
        <dbReference type="PROSITE-ProRule" id="PRU00169"/>
    </source>
</evidence>
<organism evidence="6 7">
    <name type="scientific">Fluviicola taffensis (strain DSM 16823 / NCIMB 13979 / RW262)</name>
    <dbReference type="NCBI Taxonomy" id="755732"/>
    <lineage>
        <taxon>Bacteria</taxon>
        <taxon>Pseudomonadati</taxon>
        <taxon>Bacteroidota</taxon>
        <taxon>Flavobacteriia</taxon>
        <taxon>Flavobacteriales</taxon>
        <taxon>Crocinitomicaceae</taxon>
        <taxon>Fluviicola</taxon>
    </lineage>
</organism>
<dbReference type="InterPro" id="IPR058245">
    <property type="entry name" value="NreC/VraR/RcsB-like_REC"/>
</dbReference>
<keyword evidence="2" id="KW-0238">DNA-binding</keyword>